<dbReference type="SUPFAM" id="SSF52058">
    <property type="entry name" value="L domain-like"/>
    <property type="match status" value="1"/>
</dbReference>
<feature type="compositionally biased region" description="Polar residues" evidence="1">
    <location>
        <begin position="368"/>
        <end position="379"/>
    </location>
</feature>
<protein>
    <recommendedName>
        <fullName evidence="4">Leucine Rich Repeat family protein</fullName>
    </recommendedName>
</protein>
<evidence type="ECO:0000313" key="2">
    <source>
        <dbReference type="EMBL" id="OHT02469.1"/>
    </source>
</evidence>
<feature type="region of interest" description="Disordered" evidence="1">
    <location>
        <begin position="270"/>
        <end position="379"/>
    </location>
</feature>
<feature type="compositionally biased region" description="Low complexity" evidence="1">
    <location>
        <begin position="312"/>
        <end position="328"/>
    </location>
</feature>
<dbReference type="GeneID" id="94842048"/>
<sequence length="565" mass="64476">MTANTSEEQSIKAKYIIDQSNQYITNFPMEHFFDYPYLVELNLSNNQLWSLPLSISQCILLERVDISENPMSRPPAVLFSLPKLRANPQNIIFGKNQVCTNELAHSIMEETYSLTQLRLSFLDFDSSPRIVSVAPNVTTMSLLMMIHPEVNSLKDYFVLTRAYKDYVLRIVPENVPISLYFLPNATWSFELKYLPPVILPPVLPLVKRFVYQQADIFKDDVVLQETVKDIIDFHETGKDKLYQLLANLEKVPRLSARHFTAELVVEEAEEEAETELANDKDEKSVSQKSRVSQNSRASGRTGKTNGKEEVSEVSARSAASSKSGVSASPRTGKSAAGKEASEILENSTKKSFFGRRNKKNETIEEKSNASAQKVNNSTEKVGQKEVSIESIKREKETSIVATEELVEDLNKGPKLLTITANAEQLSVIYSPSSYYIFNPCSISFKFVKDQSREYCLLMCGNRALHITDESVPNLMTLFSIALPEMPVIERKKQKRDFTCFASKQIECYLKGKDERFRMHERLYTDVDKTLKDLRDFKGRYVIFNKAPKESPKKHRRSRPSTPKRY</sequence>
<dbReference type="VEuPathDB" id="TrichDB:TRFO_30415"/>
<gene>
    <name evidence="2" type="ORF">TRFO_30415</name>
</gene>
<dbReference type="EMBL" id="MLAK01000866">
    <property type="protein sequence ID" value="OHT02469.1"/>
    <property type="molecule type" value="Genomic_DNA"/>
</dbReference>
<name>A0A1J4JYX6_9EUKA</name>
<keyword evidence="3" id="KW-1185">Reference proteome</keyword>
<comment type="caution">
    <text evidence="2">The sequence shown here is derived from an EMBL/GenBank/DDBJ whole genome shotgun (WGS) entry which is preliminary data.</text>
</comment>
<dbReference type="RefSeq" id="XP_068355605.1">
    <property type="nucleotide sequence ID" value="XM_068507344.1"/>
</dbReference>
<dbReference type="InterPro" id="IPR032675">
    <property type="entry name" value="LRR_dom_sf"/>
</dbReference>
<accession>A0A1J4JYX6</accession>
<dbReference type="OrthoDB" id="1394818at2759"/>
<evidence type="ECO:0000256" key="1">
    <source>
        <dbReference type="SAM" id="MobiDB-lite"/>
    </source>
</evidence>
<feature type="compositionally biased region" description="Polar residues" evidence="1">
    <location>
        <begin position="286"/>
        <end position="304"/>
    </location>
</feature>
<reference evidence="2" key="1">
    <citation type="submission" date="2016-10" db="EMBL/GenBank/DDBJ databases">
        <authorList>
            <person name="Benchimol M."/>
            <person name="Almeida L.G."/>
            <person name="Vasconcelos A.T."/>
            <person name="Perreira-Neves A."/>
            <person name="Rosa I.A."/>
            <person name="Tasca T."/>
            <person name="Bogo M.R."/>
            <person name="de Souza W."/>
        </authorList>
    </citation>
    <scope>NUCLEOTIDE SEQUENCE [LARGE SCALE GENOMIC DNA]</scope>
    <source>
        <strain evidence="2">K</strain>
    </source>
</reference>
<evidence type="ECO:0008006" key="4">
    <source>
        <dbReference type="Google" id="ProtNLM"/>
    </source>
</evidence>
<proteinExistence type="predicted"/>
<dbReference type="AlphaFoldDB" id="A0A1J4JYX6"/>
<dbReference type="InterPro" id="IPR001611">
    <property type="entry name" value="Leu-rich_rpt"/>
</dbReference>
<dbReference type="Gene3D" id="3.80.10.10">
    <property type="entry name" value="Ribonuclease Inhibitor"/>
    <property type="match status" value="1"/>
</dbReference>
<dbReference type="Proteomes" id="UP000179807">
    <property type="component" value="Unassembled WGS sequence"/>
</dbReference>
<evidence type="ECO:0000313" key="3">
    <source>
        <dbReference type="Proteomes" id="UP000179807"/>
    </source>
</evidence>
<organism evidence="2 3">
    <name type="scientific">Tritrichomonas foetus</name>
    <dbReference type="NCBI Taxonomy" id="1144522"/>
    <lineage>
        <taxon>Eukaryota</taxon>
        <taxon>Metamonada</taxon>
        <taxon>Parabasalia</taxon>
        <taxon>Tritrichomonadida</taxon>
        <taxon>Tritrichomonadidae</taxon>
        <taxon>Tritrichomonas</taxon>
    </lineage>
</organism>
<dbReference type="PROSITE" id="PS51450">
    <property type="entry name" value="LRR"/>
    <property type="match status" value="1"/>
</dbReference>